<dbReference type="SUPFAM" id="SSF52172">
    <property type="entry name" value="CheY-like"/>
    <property type="match status" value="1"/>
</dbReference>
<dbReference type="InterPro" id="IPR000160">
    <property type="entry name" value="GGDEF_dom"/>
</dbReference>
<name>A0A8J6HY60_9FIRM</name>
<dbReference type="SUPFAM" id="SSF55073">
    <property type="entry name" value="Nucleotide cyclase"/>
    <property type="match status" value="1"/>
</dbReference>
<dbReference type="SMART" id="SM00267">
    <property type="entry name" value="GGDEF"/>
    <property type="match status" value="1"/>
</dbReference>
<dbReference type="Pfam" id="PF00990">
    <property type="entry name" value="GGDEF"/>
    <property type="match status" value="1"/>
</dbReference>
<dbReference type="InterPro" id="IPR029787">
    <property type="entry name" value="Nucleotide_cyclase"/>
</dbReference>
<feature type="modified residue" description="4-aspartylphosphate" evidence="2">
    <location>
        <position position="54"/>
    </location>
</feature>
<dbReference type="Pfam" id="PF00072">
    <property type="entry name" value="Response_reg"/>
    <property type="match status" value="1"/>
</dbReference>
<feature type="domain" description="GGDEF" evidence="4">
    <location>
        <begin position="153"/>
        <end position="308"/>
    </location>
</feature>
<reference evidence="5" key="1">
    <citation type="submission" date="2020-06" db="EMBL/GenBank/DDBJ databases">
        <title>Novel chitinolytic bacterium.</title>
        <authorList>
            <person name="Ungkulpasvich U."/>
            <person name="Kosugi A."/>
            <person name="Uke A."/>
        </authorList>
    </citation>
    <scope>NUCLEOTIDE SEQUENCE</scope>
    <source>
        <strain evidence="5">UUS1-1</strain>
    </source>
</reference>
<dbReference type="AlphaFoldDB" id="A0A8J6HY60"/>
<dbReference type="InterPro" id="IPR011006">
    <property type="entry name" value="CheY-like_superfamily"/>
</dbReference>
<evidence type="ECO:0000313" key="6">
    <source>
        <dbReference type="Proteomes" id="UP000657177"/>
    </source>
</evidence>
<evidence type="ECO:0000259" key="3">
    <source>
        <dbReference type="PROSITE" id="PS50110"/>
    </source>
</evidence>
<dbReference type="EMBL" id="JAAKDE010000001">
    <property type="protein sequence ID" value="MBA2132030.1"/>
    <property type="molecule type" value="Genomic_DNA"/>
</dbReference>
<keyword evidence="1 2" id="KW-0597">Phosphoprotein</keyword>
<dbReference type="InterPro" id="IPR001789">
    <property type="entry name" value="Sig_transdc_resp-reg_receiver"/>
</dbReference>
<protein>
    <submittedName>
        <fullName evidence="5">Response regulator</fullName>
    </submittedName>
</protein>
<evidence type="ECO:0000256" key="1">
    <source>
        <dbReference type="ARBA" id="ARBA00022553"/>
    </source>
</evidence>
<comment type="caution">
    <text evidence="5">The sequence shown here is derived from an EMBL/GenBank/DDBJ whole genome shotgun (WGS) entry which is preliminary data.</text>
</comment>
<evidence type="ECO:0000256" key="2">
    <source>
        <dbReference type="PROSITE-ProRule" id="PRU00169"/>
    </source>
</evidence>
<sequence>MNLDRVLIAESDPHLAELMVIRLSNAGYQLATCTQGNEVLTKALDFKPGVVIVDQYLTDKDGLEVCYELRLHSATRNIGIILLTQEEINLADLVGLGVRIDTQLIKPFKPKDILTEVNTLMAERRATTKNSLTGFPGWDAIRREIAERITAGVDCDLLFIDINNFRIYNQCYGFSAGDEALRLLCRLLLEVTDELDSPDIFISHIHGDDFAVMLPVGTGEQVGRALIDRFDQEVLQLYLEDDRERGGMYLQRPDGRLEQWPLMSLSVALINGIIDKYRHPLETKTVGEELLKRLKVRPGSNLLRDRSSNSPA</sequence>
<dbReference type="Gene3D" id="3.40.50.2300">
    <property type="match status" value="1"/>
</dbReference>
<gene>
    <name evidence="5" type="ORF">G5B42_00430</name>
</gene>
<organism evidence="5 6">
    <name type="scientific">Capillibacterium thermochitinicola</name>
    <dbReference type="NCBI Taxonomy" id="2699427"/>
    <lineage>
        <taxon>Bacteria</taxon>
        <taxon>Bacillati</taxon>
        <taxon>Bacillota</taxon>
        <taxon>Capillibacterium</taxon>
    </lineage>
</organism>
<dbReference type="PANTHER" id="PTHR44591:SF3">
    <property type="entry name" value="RESPONSE REGULATORY DOMAIN-CONTAINING PROTEIN"/>
    <property type="match status" value="1"/>
</dbReference>
<keyword evidence="6" id="KW-1185">Reference proteome</keyword>
<dbReference type="PROSITE" id="PS50110">
    <property type="entry name" value="RESPONSE_REGULATORY"/>
    <property type="match status" value="1"/>
</dbReference>
<dbReference type="GO" id="GO:0000160">
    <property type="term" value="P:phosphorelay signal transduction system"/>
    <property type="evidence" value="ECO:0007669"/>
    <property type="project" value="InterPro"/>
</dbReference>
<dbReference type="PANTHER" id="PTHR44591">
    <property type="entry name" value="STRESS RESPONSE REGULATOR PROTEIN 1"/>
    <property type="match status" value="1"/>
</dbReference>
<dbReference type="InterPro" id="IPR050595">
    <property type="entry name" value="Bact_response_regulator"/>
</dbReference>
<evidence type="ECO:0000259" key="4">
    <source>
        <dbReference type="PROSITE" id="PS50887"/>
    </source>
</evidence>
<dbReference type="Proteomes" id="UP000657177">
    <property type="component" value="Unassembled WGS sequence"/>
</dbReference>
<evidence type="ECO:0000313" key="5">
    <source>
        <dbReference type="EMBL" id="MBA2132030.1"/>
    </source>
</evidence>
<dbReference type="Gene3D" id="3.30.70.270">
    <property type="match status" value="1"/>
</dbReference>
<dbReference type="InterPro" id="IPR043128">
    <property type="entry name" value="Rev_trsase/Diguanyl_cyclase"/>
</dbReference>
<accession>A0A8J6HY60</accession>
<dbReference type="RefSeq" id="WP_181338467.1">
    <property type="nucleotide sequence ID" value="NZ_JAAKDE010000001.1"/>
</dbReference>
<dbReference type="PROSITE" id="PS50887">
    <property type="entry name" value="GGDEF"/>
    <property type="match status" value="1"/>
</dbReference>
<feature type="domain" description="Response regulatory" evidence="3">
    <location>
        <begin position="5"/>
        <end position="121"/>
    </location>
</feature>
<proteinExistence type="predicted"/>
<dbReference type="SMART" id="SM00448">
    <property type="entry name" value="REC"/>
    <property type="match status" value="1"/>
</dbReference>